<dbReference type="EMBL" id="LR797435">
    <property type="protein sequence ID" value="CAB4216120.1"/>
    <property type="molecule type" value="Genomic_DNA"/>
</dbReference>
<dbReference type="EMBL" id="LR796912">
    <property type="protein sequence ID" value="CAB4173849.1"/>
    <property type="molecule type" value="Genomic_DNA"/>
</dbReference>
<gene>
    <name evidence="2" type="ORF">UFOVP1123_81</name>
    <name evidence="3" type="ORF">UFOVP1239_69</name>
    <name evidence="4" type="ORF">UFOVP1484_85</name>
    <name evidence="5" type="ORF">UFOVP1577_91</name>
    <name evidence="1" type="ORF">UFOVP961_11</name>
</gene>
<reference evidence="1" key="1">
    <citation type="submission" date="2020-05" db="EMBL/GenBank/DDBJ databases">
        <authorList>
            <person name="Chiriac C."/>
            <person name="Salcher M."/>
            <person name="Ghai R."/>
            <person name="Kavagutti S V."/>
        </authorList>
    </citation>
    <scope>NUCLEOTIDE SEQUENCE</scope>
</reference>
<evidence type="ECO:0000313" key="2">
    <source>
        <dbReference type="EMBL" id="CAB4185485.1"/>
    </source>
</evidence>
<protein>
    <submittedName>
        <fullName evidence="1">Uncharacterized protein</fullName>
    </submittedName>
</protein>
<dbReference type="EMBL" id="LR797079">
    <property type="protein sequence ID" value="CAB4185485.1"/>
    <property type="molecule type" value="Genomic_DNA"/>
</dbReference>
<dbReference type="EMBL" id="LR798422">
    <property type="protein sequence ID" value="CAB5230755.1"/>
    <property type="molecule type" value="Genomic_DNA"/>
</dbReference>
<accession>A0A6J5PPP3</accession>
<name>A0A6J5PPP3_9CAUD</name>
<evidence type="ECO:0000313" key="1">
    <source>
        <dbReference type="EMBL" id="CAB4173849.1"/>
    </source>
</evidence>
<evidence type="ECO:0000313" key="3">
    <source>
        <dbReference type="EMBL" id="CAB4193372.1"/>
    </source>
</evidence>
<proteinExistence type="predicted"/>
<evidence type="ECO:0000313" key="5">
    <source>
        <dbReference type="EMBL" id="CAB5230755.1"/>
    </source>
</evidence>
<sequence length="101" mass="11205">MYDIKSLIGILLVTCSMQVLAVEEVDKRIVCADTNLVLGQLLQGEYKEVINWIGMDGSKSKFMLLTNPKTGTWTFLQFDKDRACGLASGIMFNNILSGNII</sequence>
<dbReference type="EMBL" id="LR797194">
    <property type="protein sequence ID" value="CAB4193372.1"/>
    <property type="molecule type" value="Genomic_DNA"/>
</dbReference>
<organism evidence="1">
    <name type="scientific">uncultured Caudovirales phage</name>
    <dbReference type="NCBI Taxonomy" id="2100421"/>
    <lineage>
        <taxon>Viruses</taxon>
        <taxon>Duplodnaviria</taxon>
        <taxon>Heunggongvirae</taxon>
        <taxon>Uroviricota</taxon>
        <taxon>Caudoviricetes</taxon>
        <taxon>Peduoviridae</taxon>
        <taxon>Maltschvirus</taxon>
        <taxon>Maltschvirus maltsch</taxon>
    </lineage>
</organism>
<evidence type="ECO:0000313" key="4">
    <source>
        <dbReference type="EMBL" id="CAB4216120.1"/>
    </source>
</evidence>